<dbReference type="InterPro" id="IPR020846">
    <property type="entry name" value="MFS_dom"/>
</dbReference>
<dbReference type="AlphaFoldDB" id="E5XU50"/>
<keyword evidence="2 5" id="KW-0812">Transmembrane</keyword>
<keyword evidence="4 5" id="KW-0472">Membrane</keyword>
<feature type="transmembrane region" description="Helical" evidence="5">
    <location>
        <begin position="363"/>
        <end position="382"/>
    </location>
</feature>
<protein>
    <recommendedName>
        <fullName evidence="6">Major facilitator superfamily (MFS) profile domain-containing protein</fullName>
    </recommendedName>
</protein>
<dbReference type="PANTHER" id="PTHR23508">
    <property type="entry name" value="CARBOXYLIC ACID TRANSPORTER PROTEIN HOMOLOG"/>
    <property type="match status" value="1"/>
</dbReference>
<dbReference type="PROSITE" id="PS50850">
    <property type="entry name" value="MFS"/>
    <property type="match status" value="1"/>
</dbReference>
<dbReference type="InterPro" id="IPR036259">
    <property type="entry name" value="MFS_trans_sf"/>
</dbReference>
<feature type="transmembrane region" description="Helical" evidence="5">
    <location>
        <begin position="50"/>
        <end position="71"/>
    </location>
</feature>
<keyword evidence="3 5" id="KW-1133">Transmembrane helix</keyword>
<dbReference type="Proteomes" id="UP000004816">
    <property type="component" value="Unassembled WGS sequence"/>
</dbReference>
<dbReference type="Pfam" id="PF00083">
    <property type="entry name" value="Sugar_tr"/>
    <property type="match status" value="1"/>
</dbReference>
<evidence type="ECO:0000256" key="3">
    <source>
        <dbReference type="ARBA" id="ARBA00022989"/>
    </source>
</evidence>
<evidence type="ECO:0000256" key="5">
    <source>
        <dbReference type="SAM" id="Phobius"/>
    </source>
</evidence>
<reference evidence="7 8" key="1">
    <citation type="journal article" date="2011" name="Stand. Genomic Sci.">
        <title>High quality draft genome sequence of Segniliparus rugosus CDC 945(T)= (ATCC BAA-974(T)).</title>
        <authorList>
            <person name="Earl A.M."/>
            <person name="Desjardins C.A."/>
            <person name="Fitzgerald M.G."/>
            <person name="Arachchi H.M."/>
            <person name="Zeng Q."/>
            <person name="Mehta T."/>
            <person name="Griggs A."/>
            <person name="Birren B.W."/>
            <person name="Toney N.C."/>
            <person name="Carr J."/>
            <person name="Posey J."/>
            <person name="Butler W.R."/>
        </authorList>
    </citation>
    <scope>NUCLEOTIDE SEQUENCE [LARGE SCALE GENOMIC DNA]</scope>
    <source>
        <strain evidence="8">ATCC BAA-974 / DSM 45345 / CCUG 50838 / CIP 108380 / JCM 13579 / CDC 945</strain>
    </source>
</reference>
<feature type="transmembrane region" description="Helical" evidence="5">
    <location>
        <begin position="117"/>
        <end position="136"/>
    </location>
</feature>
<evidence type="ECO:0000256" key="4">
    <source>
        <dbReference type="ARBA" id="ARBA00023136"/>
    </source>
</evidence>
<dbReference type="eggNOG" id="COG0477">
    <property type="taxonomic scope" value="Bacteria"/>
</dbReference>
<feature type="transmembrane region" description="Helical" evidence="5">
    <location>
        <begin position="212"/>
        <end position="230"/>
    </location>
</feature>
<feature type="transmembrane region" description="Helical" evidence="5">
    <location>
        <begin position="142"/>
        <end position="164"/>
    </location>
</feature>
<feature type="transmembrane region" description="Helical" evidence="5">
    <location>
        <begin position="330"/>
        <end position="351"/>
    </location>
</feature>
<comment type="caution">
    <text evidence="7">The sequence shown here is derived from an EMBL/GenBank/DDBJ whole genome shotgun (WGS) entry which is preliminary data.</text>
</comment>
<feature type="domain" description="Major facilitator superfamily (MFS) profile" evidence="6">
    <location>
        <begin position="51"/>
        <end position="479"/>
    </location>
</feature>
<keyword evidence="8" id="KW-1185">Reference proteome</keyword>
<organism evidence="7 8">
    <name type="scientific">Segniliparus rugosus (strain ATCC BAA-974 / DSM 45345 / CCUG 50838 / CIP 108380 / JCM 13579 / CDC 945)</name>
    <dbReference type="NCBI Taxonomy" id="679197"/>
    <lineage>
        <taxon>Bacteria</taxon>
        <taxon>Bacillati</taxon>
        <taxon>Actinomycetota</taxon>
        <taxon>Actinomycetes</taxon>
        <taxon>Mycobacteriales</taxon>
        <taxon>Segniliparaceae</taxon>
        <taxon>Segniliparus</taxon>
    </lineage>
</organism>
<dbReference type="GO" id="GO:0005886">
    <property type="term" value="C:plasma membrane"/>
    <property type="evidence" value="ECO:0007669"/>
    <property type="project" value="UniProtKB-SubCell"/>
</dbReference>
<accession>E5XU50</accession>
<dbReference type="EMBL" id="ACZI02000001">
    <property type="protein sequence ID" value="EFV12113.1"/>
    <property type="molecule type" value="Genomic_DNA"/>
</dbReference>
<proteinExistence type="predicted"/>
<dbReference type="Gene3D" id="1.20.1250.20">
    <property type="entry name" value="MFS general substrate transporter like domains"/>
    <property type="match status" value="1"/>
</dbReference>
<dbReference type="GO" id="GO:0046943">
    <property type="term" value="F:carboxylic acid transmembrane transporter activity"/>
    <property type="evidence" value="ECO:0007669"/>
    <property type="project" value="TreeGrafter"/>
</dbReference>
<dbReference type="SUPFAM" id="SSF103473">
    <property type="entry name" value="MFS general substrate transporter"/>
    <property type="match status" value="1"/>
</dbReference>
<dbReference type="HOGENOM" id="CLU_001265_46_6_11"/>
<evidence type="ECO:0000313" key="7">
    <source>
        <dbReference type="EMBL" id="EFV12113.1"/>
    </source>
</evidence>
<dbReference type="PANTHER" id="PTHR23508:SF10">
    <property type="entry name" value="CARBOXYLIC ACID TRANSPORTER PROTEIN HOMOLOG"/>
    <property type="match status" value="1"/>
</dbReference>
<dbReference type="CDD" id="cd17316">
    <property type="entry name" value="MFS_SV2_like"/>
    <property type="match status" value="1"/>
</dbReference>
<evidence type="ECO:0000256" key="2">
    <source>
        <dbReference type="ARBA" id="ARBA00022692"/>
    </source>
</evidence>
<feature type="transmembrane region" description="Helical" evidence="5">
    <location>
        <begin position="428"/>
        <end position="450"/>
    </location>
</feature>
<dbReference type="STRING" id="679197.HMPREF9336_03022"/>
<evidence type="ECO:0000256" key="1">
    <source>
        <dbReference type="ARBA" id="ARBA00004651"/>
    </source>
</evidence>
<dbReference type="InterPro" id="IPR005828">
    <property type="entry name" value="MFS_sugar_transport-like"/>
</dbReference>
<evidence type="ECO:0000259" key="6">
    <source>
        <dbReference type="PROSITE" id="PS50850"/>
    </source>
</evidence>
<feature type="transmembrane region" description="Helical" evidence="5">
    <location>
        <begin position="83"/>
        <end position="105"/>
    </location>
</feature>
<comment type="subcellular location">
    <subcellularLocation>
        <location evidence="1">Cell membrane</location>
        <topology evidence="1">Multi-pass membrane protein</topology>
    </subcellularLocation>
</comment>
<feature type="transmembrane region" description="Helical" evidence="5">
    <location>
        <begin position="185"/>
        <end position="206"/>
    </location>
</feature>
<feature type="transmembrane region" description="Helical" evidence="5">
    <location>
        <begin position="388"/>
        <end position="416"/>
    </location>
</feature>
<sequence length="493" mass="52146">MTDVSVQFSREPVTTAAREEEKRGTVWIRSAADVSEIVNRGAGRAAHARVIVLLALGGVFLDAYDLTSLAYGEEAVREQFHIGPVQLGLVVSAISLGALFGSFFGGALVDRIGRYRVFMADMVFFVVAAIGAALAVNAAMLIGFRFLMGVGVGMDLPVAMAFLAEFSRLQGKGGKSDRTAAWCPAWYAATTACYVVILAIYALLPAEQHQHIWRYVVGFGAVPALAIIAVRKRYIDESPAWAAGQGDLEGAAAILRRSYGVEAEVAPDARRETAQSSAGQKYRELFRPPYRRRTLQNLVANTAQNFGYNSVAFGLPVIIATFLAQGELTTIVAALVLNLAFAFTGGMLGIGWSRSRGAWRMTLIGFGLQLVAFVVLALLGVPTGPASIALALAMLGLYLFAQASGPGANLMTFAALSYPTRIRGTGVGFSRGVDSAATTATLFLFPVLAAALSTKVFWVIALAPVVGAVALLIGRWEPVAHDADAEDAAAEGS</sequence>
<evidence type="ECO:0000313" key="8">
    <source>
        <dbReference type="Proteomes" id="UP000004816"/>
    </source>
</evidence>
<gene>
    <name evidence="7" type="ORF">HMPREF9336_03022</name>
</gene>
<feature type="transmembrane region" description="Helical" evidence="5">
    <location>
        <begin position="306"/>
        <end position="324"/>
    </location>
</feature>
<name>E5XU50_SEGRC</name>
<feature type="transmembrane region" description="Helical" evidence="5">
    <location>
        <begin position="456"/>
        <end position="474"/>
    </location>
</feature>